<dbReference type="PANTHER" id="PTHR39203:SF1">
    <property type="entry name" value="CYTOPLASMIC PROTEIN"/>
    <property type="match status" value="1"/>
</dbReference>
<name>A0A543ATL1_9ACTN</name>
<dbReference type="AlphaFoldDB" id="A0A543ATL1"/>
<sequence length="166" mass="18350">MTKSPAAPDLAAATRMWADYASARPESVTAGPEYTVEHFGDSAALADELLNLVLSGEKRATAELVSEFAARGDNLPRIGSHWIACDSTGTPRIIIRTTELRIGDFTTADAAFAFDEAEGDRSLTTWQEGHRRYWHRTCEARGATWSESDDIVFERFQVAWPLELAD</sequence>
<dbReference type="EMBL" id="VFOW01000001">
    <property type="protein sequence ID" value="TQL75876.1"/>
    <property type="molecule type" value="Genomic_DNA"/>
</dbReference>
<evidence type="ECO:0000313" key="3">
    <source>
        <dbReference type="Proteomes" id="UP000317043"/>
    </source>
</evidence>
<dbReference type="InterPro" id="IPR009326">
    <property type="entry name" value="DUF984"/>
</dbReference>
<dbReference type="Gene3D" id="3.10.400.10">
    <property type="entry name" value="Sulfate adenylyltransferase"/>
    <property type="match status" value="1"/>
</dbReference>
<dbReference type="Pfam" id="PF04266">
    <property type="entry name" value="ASCH"/>
    <property type="match status" value="1"/>
</dbReference>
<dbReference type="PANTHER" id="PTHR39203">
    <property type="entry name" value="CYTOPLASMIC PROTEIN-RELATED"/>
    <property type="match status" value="1"/>
</dbReference>
<feature type="domain" description="ASCH" evidence="1">
    <location>
        <begin position="37"/>
        <end position="160"/>
    </location>
</feature>
<dbReference type="RefSeq" id="WP_142036442.1">
    <property type="nucleotide sequence ID" value="NZ_JBHTGS010000001.1"/>
</dbReference>
<dbReference type="SUPFAM" id="SSF88697">
    <property type="entry name" value="PUA domain-like"/>
    <property type="match status" value="1"/>
</dbReference>
<organism evidence="2 3">
    <name type="scientific">Stackebrandtia endophytica</name>
    <dbReference type="NCBI Taxonomy" id="1496996"/>
    <lineage>
        <taxon>Bacteria</taxon>
        <taxon>Bacillati</taxon>
        <taxon>Actinomycetota</taxon>
        <taxon>Actinomycetes</taxon>
        <taxon>Glycomycetales</taxon>
        <taxon>Glycomycetaceae</taxon>
        <taxon>Stackebrandtia</taxon>
    </lineage>
</organism>
<gene>
    <name evidence="2" type="ORF">FB566_1392</name>
</gene>
<dbReference type="PIRSF" id="PIRSF021320">
    <property type="entry name" value="DUF984"/>
    <property type="match status" value="1"/>
</dbReference>
<dbReference type="OrthoDB" id="9807542at2"/>
<evidence type="ECO:0000313" key="2">
    <source>
        <dbReference type="EMBL" id="TQL75876.1"/>
    </source>
</evidence>
<comment type="caution">
    <text evidence="2">The sequence shown here is derived from an EMBL/GenBank/DDBJ whole genome shotgun (WGS) entry which is preliminary data.</text>
</comment>
<reference evidence="2 3" key="1">
    <citation type="submission" date="2019-06" db="EMBL/GenBank/DDBJ databases">
        <title>Sequencing the genomes of 1000 actinobacteria strains.</title>
        <authorList>
            <person name="Klenk H.-P."/>
        </authorList>
    </citation>
    <scope>NUCLEOTIDE SEQUENCE [LARGE SCALE GENOMIC DNA]</scope>
    <source>
        <strain evidence="2 3">DSM 45928</strain>
    </source>
</reference>
<evidence type="ECO:0000259" key="1">
    <source>
        <dbReference type="SMART" id="SM01022"/>
    </source>
</evidence>
<dbReference type="InterPro" id="IPR007374">
    <property type="entry name" value="ASCH_domain"/>
</dbReference>
<dbReference type="SMART" id="SM01022">
    <property type="entry name" value="ASCH"/>
    <property type="match status" value="1"/>
</dbReference>
<dbReference type="Proteomes" id="UP000317043">
    <property type="component" value="Unassembled WGS sequence"/>
</dbReference>
<dbReference type="InterPro" id="IPR015947">
    <property type="entry name" value="PUA-like_sf"/>
</dbReference>
<dbReference type="InParanoid" id="A0A543ATL1"/>
<keyword evidence="3" id="KW-1185">Reference proteome</keyword>
<proteinExistence type="predicted"/>
<protein>
    <submittedName>
        <fullName evidence="2">Uncharacterized protein YhfF</fullName>
    </submittedName>
</protein>
<accession>A0A543ATL1</accession>